<dbReference type="SUPFAM" id="SSF52540">
    <property type="entry name" value="P-loop containing nucleoside triphosphate hydrolases"/>
    <property type="match status" value="1"/>
</dbReference>
<dbReference type="KEGG" id="aaf:AURANDRAFT_68976"/>
<dbReference type="Proteomes" id="UP000002729">
    <property type="component" value="Unassembled WGS sequence"/>
</dbReference>
<gene>
    <name evidence="2" type="ORF">AURANDRAFT_68976</name>
</gene>
<dbReference type="InterPro" id="IPR027417">
    <property type="entry name" value="P-loop_NTPase"/>
</dbReference>
<dbReference type="Gene3D" id="1.25.10.10">
    <property type="entry name" value="Leucine-rich Repeat Variant"/>
    <property type="match status" value="1"/>
</dbReference>
<dbReference type="AlphaFoldDB" id="F0YRC3"/>
<evidence type="ECO:0000313" key="3">
    <source>
        <dbReference type="Proteomes" id="UP000002729"/>
    </source>
</evidence>
<dbReference type="RefSeq" id="XP_009042966.1">
    <property type="nucleotide sequence ID" value="XM_009044718.1"/>
</dbReference>
<dbReference type="InterPro" id="IPR011989">
    <property type="entry name" value="ARM-like"/>
</dbReference>
<proteinExistence type="predicted"/>
<feature type="repeat" description="ANK" evidence="1">
    <location>
        <begin position="279"/>
        <end position="311"/>
    </location>
</feature>
<dbReference type="InterPro" id="IPR036770">
    <property type="entry name" value="Ankyrin_rpt-contain_sf"/>
</dbReference>
<dbReference type="eggNOG" id="KOG1954">
    <property type="taxonomic scope" value="Eukaryota"/>
</dbReference>
<dbReference type="Pfam" id="PF12796">
    <property type="entry name" value="Ank_2"/>
    <property type="match status" value="1"/>
</dbReference>
<sequence length="880" mass="92460">MWAVDARSGSNGPSAVATLTPIALHSLRALTKSAHIYEQLRHDDWVERRAGAAAVGDMDVGWEAAALLPVVARLARADVDARVRRKCVMVLAAWGELAGEHVDAVCGVLRGDEDFDADGDAQIRWEAAIALPKVVGAHALHEALNGDEENTSTPSALAAAAALLAARRDDADRDVRSKAAEVIDRTKDDYVRLTAKRDRTVTRRRSDAEYCDSGDHPLLAIMEEWAKRAYRRMVPSKRALSLRVAGYVAAAAGAGADVVRRVLDREPGVAREADVLSKERRTMLHAAAAAGNGAALAPLLRAGADPGAADGHGATALHLASRWGRAACVAALAPARAAPGAATRAVHARDGFGVLPLHEAARYGHAAAVAALLAAGADPLLRDGRAARTPRDRASPAPALRARAPPMLLRVASRRCAAAAARRRPLSVAAAGDDGALMDALRRCDDIYRRDVAPVNEALHGPLEHAYQPTVLPFVLLLGNHSSGKSSFANFALGRDVQTAGVAPTDDSFTVIAPGASDADQDGPALVGDPDLGFEGLRKFGPGLIQRTQLKIRSGISPKNFMLLDRGYHFENAVKWFADRADVVLLFFDPDKPGTTGETLAILTNALAGQDHKLHIILNKADKFERIHDFARAYGALCWNLSKVIPRKDLPRIYTMCIPQGDAGAGGGALAAGLADLRKTRDDVLAEVRRAPSRRVDNAITRLQDAAALLLMHAEVTDAARRGALLCRARHYGGTALAAAAAAAATAALAVAAPALGPGPPLAAGCVGAAATAGLHYVNGNEAARRLAELDGPAGLDALYRKAYGAELVRGDEEANALWARVRDHLLRKLDAVGGASRVPAAPSGATAGLRRVLDHDVPALRRAAAPASYGGFPRDAPEP</sequence>
<dbReference type="InterPro" id="IPR016024">
    <property type="entry name" value="ARM-type_fold"/>
</dbReference>
<keyword evidence="1" id="KW-0040">ANK repeat</keyword>
<dbReference type="EMBL" id="GL833610">
    <property type="protein sequence ID" value="EGB02336.1"/>
    <property type="molecule type" value="Genomic_DNA"/>
</dbReference>
<dbReference type="SMART" id="SM00248">
    <property type="entry name" value="ANK"/>
    <property type="match status" value="3"/>
</dbReference>
<reference evidence="2 3" key="1">
    <citation type="journal article" date="2011" name="Proc. Natl. Acad. Sci. U.S.A.">
        <title>Niche of harmful alga Aureococcus anophagefferens revealed through ecogenomics.</title>
        <authorList>
            <person name="Gobler C.J."/>
            <person name="Berry D.L."/>
            <person name="Dyhrman S.T."/>
            <person name="Wilhelm S.W."/>
            <person name="Salamov A."/>
            <person name="Lobanov A.V."/>
            <person name="Zhang Y."/>
            <person name="Collier J.L."/>
            <person name="Wurch L.L."/>
            <person name="Kustka A.B."/>
            <person name="Dill B.D."/>
            <person name="Shah M."/>
            <person name="VerBerkmoes N.C."/>
            <person name="Kuo A."/>
            <person name="Terry A."/>
            <person name="Pangilinan J."/>
            <person name="Lindquist E.A."/>
            <person name="Lucas S."/>
            <person name="Paulsen I.T."/>
            <person name="Hattenrath-Lehmann T.K."/>
            <person name="Talmage S.C."/>
            <person name="Walker E.A."/>
            <person name="Koch F."/>
            <person name="Burson A.M."/>
            <person name="Marcoval M.A."/>
            <person name="Tang Y.Z."/>
            <person name="Lecleir G.R."/>
            <person name="Coyne K.J."/>
            <person name="Berg G.M."/>
            <person name="Bertrand E.M."/>
            <person name="Saito M.A."/>
            <person name="Gladyshev V.N."/>
            <person name="Grigoriev I.V."/>
        </authorList>
    </citation>
    <scope>NUCLEOTIDE SEQUENCE [LARGE SCALE GENOMIC DNA]</scope>
    <source>
        <strain evidence="3">CCMP 1984</strain>
    </source>
</reference>
<dbReference type="PANTHER" id="PTHR43681:SF1">
    <property type="entry name" value="SARCALUMENIN"/>
    <property type="match status" value="1"/>
</dbReference>
<dbReference type="PANTHER" id="PTHR43681">
    <property type="entry name" value="TRANSMEMBRANE GTPASE FZO"/>
    <property type="match status" value="1"/>
</dbReference>
<dbReference type="SUPFAM" id="SSF48371">
    <property type="entry name" value="ARM repeat"/>
    <property type="match status" value="1"/>
</dbReference>
<dbReference type="GeneID" id="20227153"/>
<dbReference type="InParanoid" id="F0YRC3"/>
<organism evidence="3">
    <name type="scientific">Aureococcus anophagefferens</name>
    <name type="common">Harmful bloom alga</name>
    <dbReference type="NCBI Taxonomy" id="44056"/>
    <lineage>
        <taxon>Eukaryota</taxon>
        <taxon>Sar</taxon>
        <taxon>Stramenopiles</taxon>
        <taxon>Ochrophyta</taxon>
        <taxon>Pelagophyceae</taxon>
        <taxon>Pelagomonadales</taxon>
        <taxon>Pelagomonadaceae</taxon>
        <taxon>Aureococcus</taxon>
    </lineage>
</organism>
<dbReference type="InterPro" id="IPR051943">
    <property type="entry name" value="TRAFAC_Dynamin-like_GTPase"/>
</dbReference>
<dbReference type="PROSITE" id="PS50297">
    <property type="entry name" value="ANK_REP_REGION"/>
    <property type="match status" value="2"/>
</dbReference>
<evidence type="ECO:0000256" key="1">
    <source>
        <dbReference type="PROSITE-ProRule" id="PRU00023"/>
    </source>
</evidence>
<keyword evidence="3" id="KW-1185">Reference proteome</keyword>
<dbReference type="PROSITE" id="PS50088">
    <property type="entry name" value="ANK_REPEAT"/>
    <property type="match status" value="2"/>
</dbReference>
<dbReference type="Gene3D" id="1.25.40.20">
    <property type="entry name" value="Ankyrin repeat-containing domain"/>
    <property type="match status" value="2"/>
</dbReference>
<accession>F0YRC3</accession>
<feature type="repeat" description="ANK" evidence="1">
    <location>
        <begin position="352"/>
        <end position="384"/>
    </location>
</feature>
<dbReference type="SUPFAM" id="SSF48403">
    <property type="entry name" value="Ankyrin repeat"/>
    <property type="match status" value="1"/>
</dbReference>
<protein>
    <submittedName>
        <fullName evidence="2">Uncharacterized protein</fullName>
    </submittedName>
</protein>
<dbReference type="Gene3D" id="3.40.50.300">
    <property type="entry name" value="P-loop containing nucleotide triphosphate hydrolases"/>
    <property type="match status" value="1"/>
</dbReference>
<dbReference type="eggNOG" id="KOG4177">
    <property type="taxonomic scope" value="Eukaryota"/>
</dbReference>
<dbReference type="InterPro" id="IPR002110">
    <property type="entry name" value="Ankyrin_rpt"/>
</dbReference>
<name>F0YRC3_AURAN</name>
<dbReference type="OrthoDB" id="1716625at2759"/>
<evidence type="ECO:0000313" key="2">
    <source>
        <dbReference type="EMBL" id="EGB02336.1"/>
    </source>
</evidence>